<evidence type="ECO:0000313" key="1">
    <source>
        <dbReference type="EMBL" id="MBK1712360.1"/>
    </source>
</evidence>
<sequence>MTVTVKLDAALEQRLRDSAQRSKRSTSDVIRAALVCYLDAGEAAAPPSAYELGAELFGRYEGPADLSGRHREHAAEVWADKRRGLDGSV</sequence>
<dbReference type="EMBL" id="NRRU01000016">
    <property type="protein sequence ID" value="MBK1712360.1"/>
    <property type="molecule type" value="Genomic_DNA"/>
</dbReference>
<proteinExistence type="predicted"/>
<name>A0ABS1DS02_RUBGE</name>
<comment type="caution">
    <text evidence="1">The sequence shown here is derived from an EMBL/GenBank/DDBJ whole genome shotgun (WGS) entry which is preliminary data.</text>
</comment>
<evidence type="ECO:0000313" key="2">
    <source>
        <dbReference type="Proteomes" id="UP001041814"/>
    </source>
</evidence>
<reference evidence="1" key="1">
    <citation type="submission" date="2017-08" db="EMBL/GenBank/DDBJ databases">
        <authorList>
            <person name="Imhoff J.F."/>
            <person name="Rahn T."/>
            <person name="Kuenzel S."/>
            <person name="Neulinger S.C."/>
        </authorList>
    </citation>
    <scope>NUCLEOTIDE SEQUENCE</scope>
    <source>
        <strain evidence="1">IM 151</strain>
    </source>
</reference>
<accession>A0ABS1DS02</accession>
<gene>
    <name evidence="1" type="ORF">CKO43_06150</name>
</gene>
<dbReference type="SUPFAM" id="SSF47598">
    <property type="entry name" value="Ribbon-helix-helix"/>
    <property type="match status" value="1"/>
</dbReference>
<reference evidence="1" key="2">
    <citation type="journal article" date="2020" name="Microorganisms">
        <title>Osmotic Adaptation and Compatible Solute Biosynthesis of Phototrophic Bacteria as Revealed from Genome Analyses.</title>
        <authorList>
            <person name="Imhoff J.F."/>
            <person name="Rahn T."/>
            <person name="Kunzel S."/>
            <person name="Keller A."/>
            <person name="Neulinger S.C."/>
        </authorList>
    </citation>
    <scope>NUCLEOTIDE SEQUENCE</scope>
    <source>
        <strain evidence="1">IM 151</strain>
    </source>
</reference>
<dbReference type="InterPro" id="IPR010985">
    <property type="entry name" value="Ribbon_hlx_hlx"/>
</dbReference>
<evidence type="ECO:0008006" key="3">
    <source>
        <dbReference type="Google" id="ProtNLM"/>
    </source>
</evidence>
<dbReference type="RefSeq" id="WP_200226658.1">
    <property type="nucleotide sequence ID" value="NZ_NRRT01000005.1"/>
</dbReference>
<dbReference type="Proteomes" id="UP001041814">
    <property type="component" value="Unassembled WGS sequence"/>
</dbReference>
<dbReference type="CDD" id="cd21631">
    <property type="entry name" value="RHH_CopG_NikR-like"/>
    <property type="match status" value="1"/>
</dbReference>
<organism evidence="1 2">
    <name type="scientific">Rubrivivax gelatinosus</name>
    <name type="common">Rhodocyclus gelatinosus</name>
    <name type="synonym">Rhodopseudomonas gelatinosa</name>
    <dbReference type="NCBI Taxonomy" id="28068"/>
    <lineage>
        <taxon>Bacteria</taxon>
        <taxon>Pseudomonadati</taxon>
        <taxon>Pseudomonadota</taxon>
        <taxon>Betaproteobacteria</taxon>
        <taxon>Burkholderiales</taxon>
        <taxon>Sphaerotilaceae</taxon>
        <taxon>Rubrivivax</taxon>
    </lineage>
</organism>
<protein>
    <recommendedName>
        <fullName evidence="3">Ribbon-helix-helix CopG family protein</fullName>
    </recommendedName>
</protein>
<keyword evidence="2" id="KW-1185">Reference proteome</keyword>